<organism evidence="1 2">
    <name type="scientific">Aspergillus melleus</name>
    <dbReference type="NCBI Taxonomy" id="138277"/>
    <lineage>
        <taxon>Eukaryota</taxon>
        <taxon>Fungi</taxon>
        <taxon>Dikarya</taxon>
        <taxon>Ascomycota</taxon>
        <taxon>Pezizomycotina</taxon>
        <taxon>Eurotiomycetes</taxon>
        <taxon>Eurotiomycetidae</taxon>
        <taxon>Eurotiales</taxon>
        <taxon>Aspergillaceae</taxon>
        <taxon>Aspergillus</taxon>
        <taxon>Aspergillus subgen. Circumdati</taxon>
    </lineage>
</organism>
<gene>
    <name evidence="1" type="ORF">N8T08_007766</name>
</gene>
<keyword evidence="2" id="KW-1185">Reference proteome</keyword>
<name>A0ACC3BEB8_9EURO</name>
<comment type="caution">
    <text evidence="1">The sequence shown here is derived from an EMBL/GenBank/DDBJ whole genome shotgun (WGS) entry which is preliminary data.</text>
</comment>
<accession>A0ACC3BEB8</accession>
<protein>
    <submittedName>
        <fullName evidence="1">Uncharacterized protein</fullName>
    </submittedName>
</protein>
<evidence type="ECO:0000313" key="2">
    <source>
        <dbReference type="Proteomes" id="UP001177260"/>
    </source>
</evidence>
<reference evidence="1 2" key="1">
    <citation type="journal article" date="2023" name="ACS Omega">
        <title>Identification of the Neoaspergillic Acid Biosynthesis Gene Cluster by Establishing an In Vitro CRISPR-Ribonucleoprotein Genetic System in Aspergillus melleus.</title>
        <authorList>
            <person name="Yuan B."/>
            <person name="Grau M.F."/>
            <person name="Murata R.M."/>
            <person name="Torok T."/>
            <person name="Venkateswaran K."/>
            <person name="Stajich J.E."/>
            <person name="Wang C.C.C."/>
        </authorList>
    </citation>
    <scope>NUCLEOTIDE SEQUENCE [LARGE SCALE GENOMIC DNA]</scope>
    <source>
        <strain evidence="1 2">IMV 1140</strain>
    </source>
</reference>
<dbReference type="Proteomes" id="UP001177260">
    <property type="component" value="Unassembled WGS sequence"/>
</dbReference>
<proteinExistence type="predicted"/>
<sequence length="354" mass="38739">MTRQKVLHLGAPIKYNPDVYARFSSTFEIIQPDASELPREEFKRGLQERRWGDFHAVFRPFWNTGGEMGNWDQELIDLLPGSVRVMASAGAGYDWVDVKGLARRGITYCNGASASSDSVSDMALILILSTFRNLRWSHSAAHSLSPTAFNDAHKNSPLQSFNPRSRTLGIIGLGAIGYSIAQKAHAAFGMHILYHDIVRKSASLEESISAQFFDKLDEMLGVADCVIVATPFAGKTLLTGERFSAFKRGGRFVNIARGSLVDEDALVAALESGQLSAAGLDVHATEPYVHPRLAGNLRVFMVSHNAGGTVDTHVGFERLAMENIEAFFKTGRALTPVNAHLVEEHVKGQVRSVL</sequence>
<evidence type="ECO:0000313" key="1">
    <source>
        <dbReference type="EMBL" id="KAK1149088.1"/>
    </source>
</evidence>
<dbReference type="EMBL" id="JAOPJF010000005">
    <property type="protein sequence ID" value="KAK1149088.1"/>
    <property type="molecule type" value="Genomic_DNA"/>
</dbReference>